<keyword evidence="6" id="KW-0762">Sugar transport</keyword>
<feature type="transmembrane region" description="Helical" evidence="12">
    <location>
        <begin position="267"/>
        <end position="286"/>
    </location>
</feature>
<keyword evidence="7 12" id="KW-0812">Transmembrane</keyword>
<evidence type="ECO:0000256" key="1">
    <source>
        <dbReference type="ARBA" id="ARBA00004429"/>
    </source>
</evidence>
<feature type="transmembrane region" description="Helical" evidence="12">
    <location>
        <begin position="213"/>
        <end position="229"/>
    </location>
</feature>
<evidence type="ECO:0000256" key="9">
    <source>
        <dbReference type="ARBA" id="ARBA00023136"/>
    </source>
</evidence>
<comment type="subcellular location">
    <subcellularLocation>
        <location evidence="1">Cell inner membrane</location>
        <topology evidence="1">Multi-pass membrane protein</topology>
    </subcellularLocation>
</comment>
<dbReference type="CDD" id="cd06579">
    <property type="entry name" value="TM_PBP1_transp_AraH_like"/>
    <property type="match status" value="1"/>
</dbReference>
<evidence type="ECO:0000256" key="11">
    <source>
        <dbReference type="ARBA" id="ARBA00035686"/>
    </source>
</evidence>
<keyword evidence="5" id="KW-0997">Cell inner membrane</keyword>
<comment type="caution">
    <text evidence="13">The sequence shown here is derived from an EMBL/GenBank/DDBJ whole genome shotgun (WGS) entry which is preliminary data.</text>
</comment>
<dbReference type="GO" id="GO:0022857">
    <property type="term" value="F:transmembrane transporter activity"/>
    <property type="evidence" value="ECO:0007669"/>
    <property type="project" value="InterPro"/>
</dbReference>
<evidence type="ECO:0000256" key="4">
    <source>
        <dbReference type="ARBA" id="ARBA00022475"/>
    </source>
</evidence>
<feature type="transmembrane region" description="Helical" evidence="12">
    <location>
        <begin position="107"/>
        <end position="127"/>
    </location>
</feature>
<dbReference type="GO" id="GO:0005886">
    <property type="term" value="C:plasma membrane"/>
    <property type="evidence" value="ECO:0007669"/>
    <property type="project" value="UniProtKB-SubCell"/>
</dbReference>
<keyword evidence="3" id="KW-0813">Transport</keyword>
<keyword evidence="8 12" id="KW-1133">Transmembrane helix</keyword>
<dbReference type="Proteomes" id="UP000297475">
    <property type="component" value="Unassembled WGS sequence"/>
</dbReference>
<keyword evidence="14" id="KW-1185">Reference proteome</keyword>
<comment type="similarity">
    <text evidence="2">Belongs to the binding-protein-dependent transport system permease family. AraH/RbsC subfamily.</text>
</comment>
<dbReference type="PANTHER" id="PTHR32196">
    <property type="entry name" value="ABC TRANSPORTER PERMEASE PROTEIN YPHD-RELATED-RELATED"/>
    <property type="match status" value="1"/>
</dbReference>
<sequence>MRGLVHYRETIAVLVALVLTLVFAVTTNGVFLNHANMVSVTHVTAVLAIIAIGQSLVICAGEIDISVGSIFAMGAMTFLALAPEFGVFAAVGTALLVGFMIGAFNGYLVAYLGIPSLIITLSSLFIFRGIAYMLVQDGALRIPLAERLAMDGYLAFGSGTFFGFNNSVLWMLAFMVVLHLVMFTMPFGNRLLAVGGDAKSATSRGVRVRRVKLTAFIVVGLCAAFAGILEANKVGYADGTTGRLMELEAIAACVVGGCALAGGRMSIIGTIAGAFILASIQSYLVITGTTPQLYLVVMATFVICAALLDARVRQWALRLR</sequence>
<comment type="function">
    <text evidence="10">Part of the binding-protein-dependent transport system for D-xylose. Probably responsible for the translocation of the substrate across the membrane.</text>
</comment>
<reference evidence="13 14" key="1">
    <citation type="submission" date="2019-04" db="EMBL/GenBank/DDBJ databases">
        <title>Natronospirillum operosus gen. nov., sp. nov., a haloalkaliphilic satellite isolated from decaying biomass of laboratory culture of cyanobacterium Geitlerinema sp. and proposal of Natronospirillaceae fam. nov. and Saccharospirillaceae fam. nov.</title>
        <authorList>
            <person name="Kevbrin V."/>
            <person name="Boltyanskaya Y."/>
            <person name="Koziaeva V."/>
            <person name="Grouzdev D.S."/>
            <person name="Park M."/>
            <person name="Cho J."/>
        </authorList>
    </citation>
    <scope>NUCLEOTIDE SEQUENCE [LARGE SCALE GENOMIC DNA]</scope>
    <source>
        <strain evidence="13 14">G-116</strain>
    </source>
</reference>
<evidence type="ECO:0000256" key="3">
    <source>
        <dbReference type="ARBA" id="ARBA00022448"/>
    </source>
</evidence>
<evidence type="ECO:0000256" key="5">
    <source>
        <dbReference type="ARBA" id="ARBA00022519"/>
    </source>
</evidence>
<evidence type="ECO:0000256" key="12">
    <source>
        <dbReference type="SAM" id="Phobius"/>
    </source>
</evidence>
<dbReference type="Pfam" id="PF02653">
    <property type="entry name" value="BPD_transp_2"/>
    <property type="match status" value="1"/>
</dbReference>
<evidence type="ECO:0000313" key="13">
    <source>
        <dbReference type="EMBL" id="TGG96051.1"/>
    </source>
</evidence>
<dbReference type="OrthoDB" id="192433at2"/>
<evidence type="ECO:0000256" key="8">
    <source>
        <dbReference type="ARBA" id="ARBA00022989"/>
    </source>
</evidence>
<evidence type="ECO:0000256" key="2">
    <source>
        <dbReference type="ARBA" id="ARBA00007942"/>
    </source>
</evidence>
<accession>A0A4Z0WKZ8</accession>
<dbReference type="PANTHER" id="PTHR32196:SF32">
    <property type="entry name" value="XYLOSE TRANSPORT SYSTEM PERMEASE PROTEIN XYLH"/>
    <property type="match status" value="1"/>
</dbReference>
<evidence type="ECO:0000256" key="10">
    <source>
        <dbReference type="ARBA" id="ARBA00035611"/>
    </source>
</evidence>
<name>A0A4Z0WKZ8_9GAMM</name>
<feature type="transmembrane region" description="Helical" evidence="12">
    <location>
        <begin position="70"/>
        <end position="101"/>
    </location>
</feature>
<gene>
    <name evidence="13" type="ORF">E4656_01770</name>
</gene>
<dbReference type="InterPro" id="IPR001851">
    <property type="entry name" value="ABC_transp_permease"/>
</dbReference>
<protein>
    <recommendedName>
        <fullName evidence="11">Xylose transport system permease protein XylH</fullName>
    </recommendedName>
</protein>
<dbReference type="AlphaFoldDB" id="A0A4Z0WKZ8"/>
<feature type="transmembrane region" description="Helical" evidence="12">
    <location>
        <begin position="292"/>
        <end position="310"/>
    </location>
</feature>
<feature type="transmembrane region" description="Helical" evidence="12">
    <location>
        <begin position="37"/>
        <end position="58"/>
    </location>
</feature>
<proteinExistence type="inferred from homology"/>
<feature type="transmembrane region" description="Helical" evidence="12">
    <location>
        <begin position="12"/>
        <end position="31"/>
    </location>
</feature>
<keyword evidence="9 12" id="KW-0472">Membrane</keyword>
<organism evidence="13 14">
    <name type="scientific">Natronospirillum operosum</name>
    <dbReference type="NCBI Taxonomy" id="2759953"/>
    <lineage>
        <taxon>Bacteria</taxon>
        <taxon>Pseudomonadati</taxon>
        <taxon>Pseudomonadota</taxon>
        <taxon>Gammaproteobacteria</taxon>
        <taxon>Oceanospirillales</taxon>
        <taxon>Natronospirillaceae</taxon>
        <taxon>Natronospirillum</taxon>
    </lineage>
</organism>
<keyword evidence="4" id="KW-1003">Cell membrane</keyword>
<feature type="transmembrane region" description="Helical" evidence="12">
    <location>
        <begin position="170"/>
        <end position="192"/>
    </location>
</feature>
<dbReference type="EMBL" id="SRMF01000001">
    <property type="protein sequence ID" value="TGG96051.1"/>
    <property type="molecule type" value="Genomic_DNA"/>
</dbReference>
<evidence type="ECO:0000313" key="14">
    <source>
        <dbReference type="Proteomes" id="UP000297475"/>
    </source>
</evidence>
<evidence type="ECO:0000256" key="7">
    <source>
        <dbReference type="ARBA" id="ARBA00022692"/>
    </source>
</evidence>
<evidence type="ECO:0000256" key="6">
    <source>
        <dbReference type="ARBA" id="ARBA00022597"/>
    </source>
</evidence>